<dbReference type="InterPro" id="IPR055259">
    <property type="entry name" value="YkvP/CgeB_Glyco_trans-like"/>
</dbReference>
<proteinExistence type="predicted"/>
<evidence type="ECO:0000313" key="2">
    <source>
        <dbReference type="EMBL" id="WXA93945.1"/>
    </source>
</evidence>
<dbReference type="GO" id="GO:0016757">
    <property type="term" value="F:glycosyltransferase activity"/>
    <property type="evidence" value="ECO:0007669"/>
    <property type="project" value="UniProtKB-KW"/>
</dbReference>
<keyword evidence="2" id="KW-0808">Transferase</keyword>
<organism evidence="2 3">
    <name type="scientific">Pendulispora brunnea</name>
    <dbReference type="NCBI Taxonomy" id="2905690"/>
    <lineage>
        <taxon>Bacteria</taxon>
        <taxon>Pseudomonadati</taxon>
        <taxon>Myxococcota</taxon>
        <taxon>Myxococcia</taxon>
        <taxon>Myxococcales</taxon>
        <taxon>Sorangiineae</taxon>
        <taxon>Pendulisporaceae</taxon>
        <taxon>Pendulispora</taxon>
    </lineage>
</organism>
<keyword evidence="3" id="KW-1185">Reference proteome</keyword>
<gene>
    <name evidence="2" type="ORF">LZC95_46765</name>
</gene>
<name>A0ABZ2K5G7_9BACT</name>
<dbReference type="EC" id="2.4.-.-" evidence="2"/>
<dbReference type="Gene3D" id="3.40.50.2000">
    <property type="entry name" value="Glycogen Phosphorylase B"/>
    <property type="match status" value="2"/>
</dbReference>
<dbReference type="Proteomes" id="UP001379533">
    <property type="component" value="Chromosome"/>
</dbReference>
<evidence type="ECO:0000259" key="1">
    <source>
        <dbReference type="Pfam" id="PF13524"/>
    </source>
</evidence>
<sequence length="360" mass="39807">MNITIFGLSISSSWGNGHATLWRGLCRALSRMGHTVTFFERDVPYYAQNRDRPDPDGCTLHLYRDWAEVLPTVRRSLEGADAAIVTSYCADARAATERMLAASIPVCVFYDMDTPVTLDALEQGKAVSYLPAEQLSDFDLVLSFTGGRALSILKERLRARAVAALYGSVDPEVHRPCEPVDAYRADLSYLGTYARDRQPAVEQLFAATARAMPLHSFLLAGSLYPEELTWPGNVRTVSHVSPGDHPAFFGSSRLTLNVTREPMAKMGYCPSGRLFEAAACGVPLLSDAWEGLEQFFRPDAEILLARTTDDAVRAMCVPAEELARIARRARERVLDEHSATRRAEELVRLLESHSGPTQGR</sequence>
<dbReference type="RefSeq" id="WP_394844546.1">
    <property type="nucleotide sequence ID" value="NZ_CP089982.1"/>
</dbReference>
<dbReference type="Pfam" id="PF13524">
    <property type="entry name" value="Glyco_trans_1_2"/>
    <property type="match status" value="1"/>
</dbReference>
<dbReference type="SUPFAM" id="SSF53756">
    <property type="entry name" value="UDP-Glycosyltransferase/glycogen phosphorylase"/>
    <property type="match status" value="1"/>
</dbReference>
<evidence type="ECO:0000313" key="3">
    <source>
        <dbReference type="Proteomes" id="UP001379533"/>
    </source>
</evidence>
<keyword evidence="2" id="KW-0328">Glycosyltransferase</keyword>
<feature type="domain" description="Spore protein YkvP/CgeB glycosyl transferase-like" evidence="1">
    <location>
        <begin position="203"/>
        <end position="347"/>
    </location>
</feature>
<accession>A0ABZ2K5G7</accession>
<reference evidence="2 3" key="1">
    <citation type="submission" date="2021-12" db="EMBL/GenBank/DDBJ databases">
        <title>Discovery of the Pendulisporaceae a myxobacterial family with distinct sporulation behavior and unique specialized metabolism.</title>
        <authorList>
            <person name="Garcia R."/>
            <person name="Popoff A."/>
            <person name="Bader C.D."/>
            <person name="Loehr J."/>
            <person name="Walesch S."/>
            <person name="Walt C."/>
            <person name="Boldt J."/>
            <person name="Bunk B."/>
            <person name="Haeckl F.J.F.P.J."/>
            <person name="Gunesch A.P."/>
            <person name="Birkelbach J."/>
            <person name="Nuebel U."/>
            <person name="Pietschmann T."/>
            <person name="Bach T."/>
            <person name="Mueller R."/>
        </authorList>
    </citation>
    <scope>NUCLEOTIDE SEQUENCE [LARGE SCALE GENOMIC DNA]</scope>
    <source>
        <strain evidence="2 3">MSr12523</strain>
    </source>
</reference>
<protein>
    <submittedName>
        <fullName evidence="2">Glycosyltransferase</fullName>
        <ecNumber evidence="2">2.4.-.-</ecNumber>
    </submittedName>
</protein>
<dbReference type="EMBL" id="CP089982">
    <property type="protein sequence ID" value="WXA93945.1"/>
    <property type="molecule type" value="Genomic_DNA"/>
</dbReference>